<feature type="signal peptide" evidence="2">
    <location>
        <begin position="1"/>
        <end position="28"/>
    </location>
</feature>
<reference evidence="4" key="1">
    <citation type="journal article" date="2020" name="MBio">
        <title>Horizontal gene transfer to a defensive symbiont with a reduced genome amongst a multipartite beetle microbiome.</title>
        <authorList>
            <person name="Waterworth S.C."/>
            <person name="Florez L.V."/>
            <person name="Rees E.R."/>
            <person name="Hertweck C."/>
            <person name="Kaltenpoth M."/>
            <person name="Kwan J.C."/>
        </authorList>
    </citation>
    <scope>NUCLEOTIDE SEQUENCE [LARGE SCALE GENOMIC DNA]</scope>
</reference>
<gene>
    <name evidence="3" type="ORF">GAK35_03890</name>
</gene>
<evidence type="ECO:0008006" key="5">
    <source>
        <dbReference type="Google" id="ProtNLM"/>
    </source>
</evidence>
<evidence type="ECO:0000256" key="2">
    <source>
        <dbReference type="SAM" id="SignalP"/>
    </source>
</evidence>
<dbReference type="EMBL" id="WNDX01000176">
    <property type="protein sequence ID" value="KAF1037778.1"/>
    <property type="molecule type" value="Genomic_DNA"/>
</dbReference>
<dbReference type="Proteomes" id="UP000462435">
    <property type="component" value="Unassembled WGS sequence"/>
</dbReference>
<feature type="chain" id="PRO_5030767901" description="Type IV pilus biogenesis protein PilP" evidence="2">
    <location>
        <begin position="29"/>
        <end position="238"/>
    </location>
</feature>
<feature type="region of interest" description="Disordered" evidence="1">
    <location>
        <begin position="206"/>
        <end position="238"/>
    </location>
</feature>
<name>A0A7V8FTG5_9BURK</name>
<proteinExistence type="predicted"/>
<sequence>MQKEKTSNLPLMVALMAVLLGTMQVAHAEDATVQATVQADASAASMDQSSTLGDIIKRAKQVGEREFVAKLNPARKNADRNVAADPVVEKNPVLLALYGTDLNYKAELDVNGQSRVVPVPGPLQRMGQWKYIALMEEGVLLTKSPQEGAAAAGARTGETRGSSKLGAAVLACRQKETCLFLSLSKGGDDSRSLAPPDAQARLLANQLPGGRAPALEFGGKPQPAGDRINMHNTAPASR</sequence>
<dbReference type="AlphaFoldDB" id="A0A7V8FTG5"/>
<evidence type="ECO:0000313" key="3">
    <source>
        <dbReference type="EMBL" id="KAF1037778.1"/>
    </source>
</evidence>
<keyword evidence="2" id="KW-0732">Signal</keyword>
<evidence type="ECO:0000256" key="1">
    <source>
        <dbReference type="SAM" id="MobiDB-lite"/>
    </source>
</evidence>
<evidence type="ECO:0000313" key="4">
    <source>
        <dbReference type="Proteomes" id="UP000462435"/>
    </source>
</evidence>
<comment type="caution">
    <text evidence="3">The sequence shown here is derived from an EMBL/GenBank/DDBJ whole genome shotgun (WGS) entry which is preliminary data.</text>
</comment>
<organism evidence="3 4">
    <name type="scientific">Herbaspirillum frisingense</name>
    <dbReference type="NCBI Taxonomy" id="92645"/>
    <lineage>
        <taxon>Bacteria</taxon>
        <taxon>Pseudomonadati</taxon>
        <taxon>Pseudomonadota</taxon>
        <taxon>Betaproteobacteria</taxon>
        <taxon>Burkholderiales</taxon>
        <taxon>Oxalobacteraceae</taxon>
        <taxon>Herbaspirillum</taxon>
    </lineage>
</organism>
<accession>A0A7V8FTG5</accession>
<protein>
    <recommendedName>
        <fullName evidence="5">Type IV pilus biogenesis protein PilP</fullName>
    </recommendedName>
</protein>